<keyword evidence="4" id="KW-0479">Metal-binding</keyword>
<keyword evidence="3" id="KW-0645">Protease</keyword>
<dbReference type="InterPro" id="IPR001567">
    <property type="entry name" value="Pept_M3A_M3B_dom"/>
</dbReference>
<evidence type="ECO:0000256" key="1">
    <source>
        <dbReference type="ARBA" id="ARBA00001947"/>
    </source>
</evidence>
<dbReference type="EMBL" id="UINC01117836">
    <property type="protein sequence ID" value="SVC90541.1"/>
    <property type="molecule type" value="Genomic_DNA"/>
</dbReference>
<comment type="cofactor">
    <cofactor evidence="1">
        <name>Zn(2+)</name>
        <dbReference type="ChEBI" id="CHEBI:29105"/>
    </cofactor>
</comment>
<sequence length="326" mass="37491">NNNPLINSTEITQFDRFELEHFMPAINHAMHISRKKVKDIMTNNSPANFGNTILALELSAQDLHRIVSIYFVLYGVHSDDVYKELAQDISPKMAEFKNDIILNETLFEKVKYVYDHASELNLDGEDLRLTQETYNKFIKNGSLLDTDQKIELREIDKELSALKPKFTQNLLNATKKYELHIGSHKQVQGIPESVLEIAAAKAKENDKDGWIFTLDAPVYTPVMTYAEDRILREKMHCAFNSRANGGEFSNKNILKRITTLRNKRANLLGLDSHAHYMLQNRMAQTPEKVNDFIEDLLNKSLPKAKKELDEIKIFAQDNNDIDQLNP</sequence>
<dbReference type="InterPro" id="IPR024077">
    <property type="entry name" value="Neurolysin/TOP_dom2"/>
</dbReference>
<feature type="non-terminal residue" evidence="9">
    <location>
        <position position="1"/>
    </location>
</feature>
<dbReference type="GO" id="GO:0004222">
    <property type="term" value="F:metalloendopeptidase activity"/>
    <property type="evidence" value="ECO:0007669"/>
    <property type="project" value="InterPro"/>
</dbReference>
<proteinExistence type="inferred from homology"/>
<feature type="domain" description="Peptidase M3A/M3B catalytic" evidence="8">
    <location>
        <begin position="222"/>
        <end position="326"/>
    </location>
</feature>
<keyword evidence="7" id="KW-0482">Metalloprotease</keyword>
<dbReference type="AlphaFoldDB" id="A0A382R1S5"/>
<gene>
    <name evidence="9" type="ORF">METZ01_LOCUS343395</name>
</gene>
<dbReference type="Pfam" id="PF01432">
    <property type="entry name" value="Peptidase_M3"/>
    <property type="match status" value="1"/>
</dbReference>
<evidence type="ECO:0000256" key="5">
    <source>
        <dbReference type="ARBA" id="ARBA00022801"/>
    </source>
</evidence>
<accession>A0A382R1S5</accession>
<dbReference type="Gene3D" id="1.10.1370.10">
    <property type="entry name" value="Neurolysin, domain 3"/>
    <property type="match status" value="1"/>
</dbReference>
<dbReference type="GO" id="GO:0046872">
    <property type="term" value="F:metal ion binding"/>
    <property type="evidence" value="ECO:0007669"/>
    <property type="project" value="UniProtKB-KW"/>
</dbReference>
<organism evidence="9">
    <name type="scientific">marine metagenome</name>
    <dbReference type="NCBI Taxonomy" id="408172"/>
    <lineage>
        <taxon>unclassified sequences</taxon>
        <taxon>metagenomes</taxon>
        <taxon>ecological metagenomes</taxon>
    </lineage>
</organism>
<evidence type="ECO:0000256" key="3">
    <source>
        <dbReference type="ARBA" id="ARBA00022670"/>
    </source>
</evidence>
<feature type="non-terminal residue" evidence="9">
    <location>
        <position position="326"/>
    </location>
</feature>
<evidence type="ECO:0000259" key="8">
    <source>
        <dbReference type="Pfam" id="PF01432"/>
    </source>
</evidence>
<dbReference type="PANTHER" id="PTHR43660">
    <property type="entry name" value="DIPEPTIDYL CARBOXYPEPTIDASE"/>
    <property type="match status" value="1"/>
</dbReference>
<protein>
    <recommendedName>
        <fullName evidence="8">Peptidase M3A/M3B catalytic domain-containing protein</fullName>
    </recommendedName>
</protein>
<dbReference type="InterPro" id="IPR045090">
    <property type="entry name" value="Pept_M3A_M3B"/>
</dbReference>
<dbReference type="PANTHER" id="PTHR43660:SF1">
    <property type="entry name" value="DIPEPTIDYL CARBOXYPEPTIDASE"/>
    <property type="match status" value="1"/>
</dbReference>
<evidence type="ECO:0000256" key="6">
    <source>
        <dbReference type="ARBA" id="ARBA00022833"/>
    </source>
</evidence>
<evidence type="ECO:0000313" key="9">
    <source>
        <dbReference type="EMBL" id="SVC90541.1"/>
    </source>
</evidence>
<evidence type="ECO:0000256" key="7">
    <source>
        <dbReference type="ARBA" id="ARBA00023049"/>
    </source>
</evidence>
<reference evidence="9" key="1">
    <citation type="submission" date="2018-05" db="EMBL/GenBank/DDBJ databases">
        <authorList>
            <person name="Lanie J.A."/>
            <person name="Ng W.-L."/>
            <person name="Kazmierczak K.M."/>
            <person name="Andrzejewski T.M."/>
            <person name="Davidsen T.M."/>
            <person name="Wayne K.J."/>
            <person name="Tettelin H."/>
            <person name="Glass J.I."/>
            <person name="Rusch D."/>
            <person name="Podicherti R."/>
            <person name="Tsui H.-C.T."/>
            <person name="Winkler M.E."/>
        </authorList>
    </citation>
    <scope>NUCLEOTIDE SEQUENCE</scope>
</reference>
<evidence type="ECO:0000256" key="2">
    <source>
        <dbReference type="ARBA" id="ARBA00006040"/>
    </source>
</evidence>
<dbReference type="GO" id="GO:0006508">
    <property type="term" value="P:proteolysis"/>
    <property type="evidence" value="ECO:0007669"/>
    <property type="project" value="UniProtKB-KW"/>
</dbReference>
<evidence type="ECO:0000256" key="4">
    <source>
        <dbReference type="ARBA" id="ARBA00022723"/>
    </source>
</evidence>
<keyword evidence="6" id="KW-0862">Zinc</keyword>
<dbReference type="SUPFAM" id="SSF55486">
    <property type="entry name" value="Metalloproteases ('zincins'), catalytic domain"/>
    <property type="match status" value="1"/>
</dbReference>
<name>A0A382R1S5_9ZZZZ</name>
<keyword evidence="5" id="KW-0378">Hydrolase</keyword>
<comment type="similarity">
    <text evidence="2">Belongs to the peptidase M3 family.</text>
</comment>